<reference evidence="2" key="1">
    <citation type="submission" date="2022-11" db="UniProtKB">
        <authorList>
            <consortium name="WormBaseParasite"/>
        </authorList>
    </citation>
    <scope>IDENTIFICATION</scope>
</reference>
<evidence type="ECO:0000313" key="2">
    <source>
        <dbReference type="WBParaSite" id="nRc.2.0.1.t06413-RA"/>
    </source>
</evidence>
<dbReference type="WBParaSite" id="nRc.2.0.1.t06413-RA">
    <property type="protein sequence ID" value="nRc.2.0.1.t06413-RA"/>
    <property type="gene ID" value="nRc.2.0.1.g06413"/>
</dbReference>
<dbReference type="Proteomes" id="UP000887565">
    <property type="component" value="Unplaced"/>
</dbReference>
<evidence type="ECO:0000313" key="1">
    <source>
        <dbReference type="Proteomes" id="UP000887565"/>
    </source>
</evidence>
<protein>
    <submittedName>
        <fullName evidence="2">Uncharacterized protein</fullName>
    </submittedName>
</protein>
<sequence>MIKTKDVRIFDKKMSLLLVAKTSTGTTKSSMVFSAAATFLAVFCLVCLGEYFCDQKSTIWLAIELENPGKRSRPMASHRADNF</sequence>
<organism evidence="1 2">
    <name type="scientific">Romanomermis culicivorax</name>
    <name type="common">Nematode worm</name>
    <dbReference type="NCBI Taxonomy" id="13658"/>
    <lineage>
        <taxon>Eukaryota</taxon>
        <taxon>Metazoa</taxon>
        <taxon>Ecdysozoa</taxon>
        <taxon>Nematoda</taxon>
        <taxon>Enoplea</taxon>
        <taxon>Dorylaimia</taxon>
        <taxon>Mermithida</taxon>
        <taxon>Mermithoidea</taxon>
        <taxon>Mermithidae</taxon>
        <taxon>Romanomermis</taxon>
    </lineage>
</organism>
<dbReference type="AlphaFoldDB" id="A0A915HYB4"/>
<keyword evidence="1" id="KW-1185">Reference proteome</keyword>
<proteinExistence type="predicted"/>
<accession>A0A915HYB4</accession>
<name>A0A915HYB4_ROMCU</name>